<dbReference type="PANTHER" id="PTHR24055">
    <property type="entry name" value="MITOGEN-ACTIVATED PROTEIN KINASE"/>
    <property type="match status" value="1"/>
</dbReference>
<dbReference type="VEuPathDB" id="VectorBase:ISCP_025309"/>
<organism evidence="12">
    <name type="scientific">Ixodes scapularis</name>
    <name type="common">Black-legged tick</name>
    <name type="synonym">Deer tick</name>
    <dbReference type="NCBI Taxonomy" id="6945"/>
    <lineage>
        <taxon>Eukaryota</taxon>
        <taxon>Metazoa</taxon>
        <taxon>Ecdysozoa</taxon>
        <taxon>Arthropoda</taxon>
        <taxon>Chelicerata</taxon>
        <taxon>Arachnida</taxon>
        <taxon>Acari</taxon>
        <taxon>Parasitiformes</taxon>
        <taxon>Ixodida</taxon>
        <taxon>Ixodoidea</taxon>
        <taxon>Ixodidae</taxon>
        <taxon>Ixodinae</taxon>
        <taxon>Ixodes</taxon>
    </lineage>
</organism>
<feature type="non-terminal residue" evidence="12">
    <location>
        <position position="371"/>
    </location>
</feature>
<evidence type="ECO:0000256" key="7">
    <source>
        <dbReference type="ARBA" id="ARBA00022741"/>
    </source>
</evidence>
<dbReference type="CDD" id="cd07851">
    <property type="entry name" value="STKc_p38"/>
    <property type="match status" value="1"/>
</dbReference>
<dbReference type="GO" id="GO:0005524">
    <property type="term" value="F:ATP binding"/>
    <property type="evidence" value="ECO:0007669"/>
    <property type="project" value="UniProtKB-UniRule"/>
</dbReference>
<dbReference type="AlphaFoldDB" id="A0A4D5RPD7"/>
<keyword evidence="8 12" id="KW-0418">Kinase</keyword>
<dbReference type="InterPro" id="IPR011009">
    <property type="entry name" value="Kinase-like_dom_sf"/>
</dbReference>
<dbReference type="InterPro" id="IPR003527">
    <property type="entry name" value="MAP_kinase_CS"/>
</dbReference>
<dbReference type="GO" id="GO:1900407">
    <property type="term" value="P:regulation of cellular response to oxidative stress"/>
    <property type="evidence" value="ECO:0007669"/>
    <property type="project" value="UniProtKB-ARBA"/>
</dbReference>
<dbReference type="GO" id="GO:0048082">
    <property type="term" value="P:regulation of adult chitin-containing cuticle pigmentation"/>
    <property type="evidence" value="ECO:0007669"/>
    <property type="project" value="UniProtKB-ARBA"/>
</dbReference>
<dbReference type="GO" id="GO:0034614">
    <property type="term" value="P:cellular response to reactive oxygen species"/>
    <property type="evidence" value="ECO:0007669"/>
    <property type="project" value="UniProtKB-ARBA"/>
</dbReference>
<evidence type="ECO:0000256" key="1">
    <source>
        <dbReference type="ARBA" id="ARBA00001946"/>
    </source>
</evidence>
<dbReference type="OrthoDB" id="192887at2759"/>
<dbReference type="PROSITE" id="PS01351">
    <property type="entry name" value="MAPK"/>
    <property type="match status" value="1"/>
</dbReference>
<dbReference type="GO" id="GO:0042594">
    <property type="term" value="P:response to starvation"/>
    <property type="evidence" value="ECO:0007669"/>
    <property type="project" value="UniProtKB-ARBA"/>
</dbReference>
<evidence type="ECO:0000256" key="4">
    <source>
        <dbReference type="ARBA" id="ARBA00022527"/>
    </source>
</evidence>
<dbReference type="Gene3D" id="1.10.510.10">
    <property type="entry name" value="Transferase(Phosphotransferase) domain 1"/>
    <property type="match status" value="1"/>
</dbReference>
<name>A0A4D5RPD7_IXOSC</name>
<dbReference type="GO" id="GO:0006955">
    <property type="term" value="P:immune response"/>
    <property type="evidence" value="ECO:0007669"/>
    <property type="project" value="UniProtKB-ARBA"/>
</dbReference>
<dbReference type="GO" id="GO:0042742">
    <property type="term" value="P:defense response to bacterium"/>
    <property type="evidence" value="ECO:0007669"/>
    <property type="project" value="UniProtKB-ARBA"/>
</dbReference>
<dbReference type="CTD" id="34780"/>
<dbReference type="GO" id="GO:0009408">
    <property type="term" value="P:response to heat"/>
    <property type="evidence" value="ECO:0007669"/>
    <property type="project" value="UniProtKB-ARBA"/>
</dbReference>
<dbReference type="GO" id="GO:0071276">
    <property type="term" value="P:cellular response to cadmium ion"/>
    <property type="evidence" value="ECO:0007669"/>
    <property type="project" value="UniProtKB-ARBA"/>
</dbReference>
<dbReference type="FunFam" id="3.30.200.20:FF:000769">
    <property type="entry name" value="Mitogen-activated protein kinase 14"/>
    <property type="match status" value="1"/>
</dbReference>
<evidence type="ECO:0000256" key="9">
    <source>
        <dbReference type="ARBA" id="ARBA00022840"/>
    </source>
</evidence>
<keyword evidence="4" id="KW-0723">Serine/threonine-protein kinase</keyword>
<keyword evidence="5" id="KW-0597">Phosphoprotein</keyword>
<sequence length="371" mass="42389">MKSGFHKVELNKTVWEVPARYTNLSPIGVGAYGQVCSALDKELKQKVAIKKLSRPFQSAIHAKRTYRELRLLKHMDHENVIGLLDVFTPSTTLEDFQDVYLVNHLMGSDLNNIIRTQRLSDDHVQFLVYQILRGLKYIHSAGIIHRDLKPSNIAVNEDCELKILDFGLARHAEVEMTGYVATRWYRAPEIMLNWMHYNQTVDIWSVGCIMAELITSKTLFPGNDHIHLLNMIIRLLGTPPDEFLEKISSHSARNYIRSLPVMKKKNFSEVFQGANSKAVDLLERMLELDADKRPTATEALAHPYLASLADPTDEPTAEPCDQSFEDRELSVHEWRQMVHKEVLMFEPKLRQISAGISGLAQDLQSKMTMVP</sequence>
<proteinExistence type="inferred from homology"/>
<dbReference type="Pfam" id="PF00069">
    <property type="entry name" value="Pkinase"/>
    <property type="match status" value="1"/>
</dbReference>
<dbReference type="GO" id="GO:0006970">
    <property type="term" value="P:response to osmotic stress"/>
    <property type="evidence" value="ECO:0007669"/>
    <property type="project" value="UniProtKB-ARBA"/>
</dbReference>
<keyword evidence="6" id="KW-0808">Transferase</keyword>
<evidence type="ECO:0000256" key="5">
    <source>
        <dbReference type="ARBA" id="ARBA00022553"/>
    </source>
</evidence>
<keyword evidence="9 10" id="KW-0067">ATP-binding</keyword>
<dbReference type="GO" id="GO:0004707">
    <property type="term" value="F:MAP kinase activity"/>
    <property type="evidence" value="ECO:0007669"/>
    <property type="project" value="UniProtKB-EC"/>
</dbReference>
<dbReference type="GO" id="GO:0003007">
    <property type="term" value="P:heart morphogenesis"/>
    <property type="evidence" value="ECO:0007669"/>
    <property type="project" value="UniProtKB-ARBA"/>
</dbReference>
<dbReference type="GO" id="GO:0050832">
    <property type="term" value="P:defense response to fungus"/>
    <property type="evidence" value="ECO:0007669"/>
    <property type="project" value="UniProtKB-ARBA"/>
</dbReference>
<dbReference type="GeneID" id="8040660"/>
<dbReference type="InterPro" id="IPR050117">
    <property type="entry name" value="MAPK"/>
</dbReference>
<dbReference type="GO" id="GO:0071243">
    <property type="term" value="P:cellular response to arsenic-containing substance"/>
    <property type="evidence" value="ECO:0007669"/>
    <property type="project" value="UniProtKB-ARBA"/>
</dbReference>
<protein>
    <recommendedName>
        <fullName evidence="3">mitogen-activated protein kinase</fullName>
        <ecNumber evidence="3">2.7.11.24</ecNumber>
    </recommendedName>
</protein>
<dbReference type="SMART" id="SM00220">
    <property type="entry name" value="S_TKc"/>
    <property type="match status" value="1"/>
</dbReference>
<dbReference type="PRINTS" id="PR01773">
    <property type="entry name" value="P38MAPKINASE"/>
</dbReference>
<dbReference type="PROSITE" id="PS00107">
    <property type="entry name" value="PROTEIN_KINASE_ATP"/>
    <property type="match status" value="1"/>
</dbReference>
<evidence type="ECO:0000259" key="11">
    <source>
        <dbReference type="PROSITE" id="PS50011"/>
    </source>
</evidence>
<dbReference type="InterPro" id="IPR000719">
    <property type="entry name" value="Prot_kinase_dom"/>
</dbReference>
<keyword evidence="7 10" id="KW-0547">Nucleotide-binding</keyword>
<accession>A0A4D5RPD7</accession>
<dbReference type="GO" id="GO:0038001">
    <property type="term" value="P:paracrine signaling"/>
    <property type="evidence" value="ECO:0007669"/>
    <property type="project" value="UniProtKB-ARBA"/>
</dbReference>
<dbReference type="InterPro" id="IPR008352">
    <property type="entry name" value="MAPK_HOG-like"/>
</dbReference>
<dbReference type="GO" id="GO:0045793">
    <property type="term" value="P:positive regulation of cell size"/>
    <property type="evidence" value="ECO:0007669"/>
    <property type="project" value="UniProtKB-ARBA"/>
</dbReference>
<dbReference type="EMBL" id="GHJT01004838">
    <property type="protein sequence ID" value="MOY38809.1"/>
    <property type="molecule type" value="Transcribed_RNA"/>
</dbReference>
<dbReference type="EC" id="2.7.11.24" evidence="3"/>
<evidence type="ECO:0000256" key="8">
    <source>
        <dbReference type="ARBA" id="ARBA00022777"/>
    </source>
</evidence>
<feature type="domain" description="Protein kinase" evidence="11">
    <location>
        <begin position="21"/>
        <end position="305"/>
    </location>
</feature>
<dbReference type="VEuPathDB" id="VectorBase:ISCW021966"/>
<dbReference type="Gene3D" id="3.30.200.20">
    <property type="entry name" value="Phosphorylase Kinase, domain 1"/>
    <property type="match status" value="1"/>
</dbReference>
<dbReference type="PROSITE" id="PS50011">
    <property type="entry name" value="PROTEIN_KINASE_DOM"/>
    <property type="match status" value="1"/>
</dbReference>
<dbReference type="GO" id="GO:0042542">
    <property type="term" value="P:response to hydrogen peroxide"/>
    <property type="evidence" value="ECO:0007669"/>
    <property type="project" value="UniProtKB-ARBA"/>
</dbReference>
<evidence type="ECO:0000256" key="3">
    <source>
        <dbReference type="ARBA" id="ARBA00012411"/>
    </source>
</evidence>
<comment type="similarity">
    <text evidence="2">Belongs to the protein kinase superfamily. CMGC Ser/Thr protein kinase family. MAP kinase subfamily.</text>
</comment>
<evidence type="ECO:0000256" key="10">
    <source>
        <dbReference type="PROSITE-ProRule" id="PRU10141"/>
    </source>
</evidence>
<evidence type="ECO:0000313" key="12">
    <source>
        <dbReference type="EMBL" id="MOY38809.1"/>
    </source>
</evidence>
<dbReference type="SUPFAM" id="SSF56112">
    <property type="entry name" value="Protein kinase-like (PK-like)"/>
    <property type="match status" value="1"/>
</dbReference>
<dbReference type="FunFam" id="1.10.510.10:FF:000063">
    <property type="entry name" value="Mitogen-activated protein kinase 14"/>
    <property type="match status" value="1"/>
</dbReference>
<dbReference type="RefSeq" id="XP_029842219.2">
    <property type="nucleotide sequence ID" value="XM_029986359.3"/>
</dbReference>
<comment type="cofactor">
    <cofactor evidence="1">
        <name>Mg(2+)</name>
        <dbReference type="ChEBI" id="CHEBI:18420"/>
    </cofactor>
</comment>
<reference evidence="12" key="1">
    <citation type="submission" date="2019-04" db="EMBL/GenBank/DDBJ databases">
        <title>An insight into the mialome of Ixodes scapularis.</title>
        <authorList>
            <person name="Ribeiro J.M."/>
            <person name="Mather T.N."/>
            <person name="Karim S."/>
        </authorList>
    </citation>
    <scope>NUCLEOTIDE SEQUENCE</scope>
</reference>
<feature type="binding site" evidence="10">
    <location>
        <position position="51"/>
    </location>
    <ligand>
        <name>ATP</name>
        <dbReference type="ChEBI" id="CHEBI:30616"/>
    </ligand>
</feature>
<evidence type="ECO:0000256" key="6">
    <source>
        <dbReference type="ARBA" id="ARBA00022679"/>
    </source>
</evidence>
<dbReference type="GO" id="GO:0008340">
    <property type="term" value="P:determination of adult lifespan"/>
    <property type="evidence" value="ECO:0007669"/>
    <property type="project" value="UniProtKB-ARBA"/>
</dbReference>
<dbReference type="InterPro" id="IPR017441">
    <property type="entry name" value="Protein_kinase_ATP_BS"/>
</dbReference>
<dbReference type="VEuPathDB" id="VectorBase:ISCI021966"/>
<evidence type="ECO:0000256" key="2">
    <source>
        <dbReference type="ARBA" id="ARBA00008832"/>
    </source>
</evidence>